<name>A0ACB7YGG9_9ERIC</name>
<reference evidence="1 2" key="1">
    <citation type="journal article" date="2021" name="Hortic Res">
        <title>High-quality reference genome and annotation aids understanding of berry development for evergreen blueberry (Vaccinium darrowii).</title>
        <authorList>
            <person name="Yu J."/>
            <person name="Hulse-Kemp A.M."/>
            <person name="Babiker E."/>
            <person name="Staton M."/>
        </authorList>
    </citation>
    <scope>NUCLEOTIDE SEQUENCE [LARGE SCALE GENOMIC DNA]</scope>
    <source>
        <strain evidence="2">cv. NJ 8807/NJ 8810</strain>
        <tissue evidence="1">Young leaf</tissue>
    </source>
</reference>
<proteinExistence type="predicted"/>
<dbReference type="Proteomes" id="UP000828048">
    <property type="component" value="Chromosome 8"/>
</dbReference>
<evidence type="ECO:0000313" key="2">
    <source>
        <dbReference type="Proteomes" id="UP000828048"/>
    </source>
</evidence>
<gene>
    <name evidence="1" type="ORF">Vadar_022093</name>
</gene>
<protein>
    <submittedName>
        <fullName evidence="1">Uncharacterized protein</fullName>
    </submittedName>
</protein>
<dbReference type="EMBL" id="CM037158">
    <property type="protein sequence ID" value="KAH7852229.1"/>
    <property type="molecule type" value="Genomic_DNA"/>
</dbReference>
<sequence length="165" mass="17986">MMADLQRGANYVYGSASSGFGLVFSQLMGPDITATSPVHWFLVCSIGAAFSSLDLVFSAIICCFCNIQFEEARDADDTIRGHDGYDFEGHRLLVELAHGGHRSSAIDRYSCYTKGGGGGCGGVSRRSEYRDCISANCEAPLFFRSSSHQSTLACMPRVEVKDMRR</sequence>
<accession>A0ACB7YGG9</accession>
<evidence type="ECO:0000313" key="1">
    <source>
        <dbReference type="EMBL" id="KAH7852229.1"/>
    </source>
</evidence>
<organism evidence="1 2">
    <name type="scientific">Vaccinium darrowii</name>
    <dbReference type="NCBI Taxonomy" id="229202"/>
    <lineage>
        <taxon>Eukaryota</taxon>
        <taxon>Viridiplantae</taxon>
        <taxon>Streptophyta</taxon>
        <taxon>Embryophyta</taxon>
        <taxon>Tracheophyta</taxon>
        <taxon>Spermatophyta</taxon>
        <taxon>Magnoliopsida</taxon>
        <taxon>eudicotyledons</taxon>
        <taxon>Gunneridae</taxon>
        <taxon>Pentapetalae</taxon>
        <taxon>asterids</taxon>
        <taxon>Ericales</taxon>
        <taxon>Ericaceae</taxon>
        <taxon>Vaccinioideae</taxon>
        <taxon>Vaccinieae</taxon>
        <taxon>Vaccinium</taxon>
    </lineage>
</organism>
<keyword evidence="2" id="KW-1185">Reference proteome</keyword>
<comment type="caution">
    <text evidence="1">The sequence shown here is derived from an EMBL/GenBank/DDBJ whole genome shotgun (WGS) entry which is preliminary data.</text>
</comment>